<dbReference type="AlphaFoldDB" id="A0A4R6Q957"/>
<comment type="caution">
    <text evidence="3">The sequence shown here is derived from an EMBL/GenBank/DDBJ whole genome shotgun (WGS) entry which is preliminary data.</text>
</comment>
<evidence type="ECO:0000259" key="2">
    <source>
        <dbReference type="PROSITE" id="PS50076"/>
    </source>
</evidence>
<name>A0A4R6Q957_9FIRM</name>
<evidence type="ECO:0000313" key="3">
    <source>
        <dbReference type="EMBL" id="TDP59118.1"/>
    </source>
</evidence>
<evidence type="ECO:0000313" key="4">
    <source>
        <dbReference type="Proteomes" id="UP000295500"/>
    </source>
</evidence>
<keyword evidence="4" id="KW-1185">Reference proteome</keyword>
<dbReference type="Proteomes" id="UP000295500">
    <property type="component" value="Unassembled WGS sequence"/>
</dbReference>
<dbReference type="SUPFAM" id="SSF46565">
    <property type="entry name" value="Chaperone J-domain"/>
    <property type="match status" value="1"/>
</dbReference>
<keyword evidence="1" id="KW-0235">DNA replication</keyword>
<organism evidence="3 4">
    <name type="scientific">Aminicella lysinilytica</name>
    <dbReference type="NCBI Taxonomy" id="433323"/>
    <lineage>
        <taxon>Bacteria</taxon>
        <taxon>Bacillati</taxon>
        <taxon>Bacillota</taxon>
        <taxon>Clostridia</taxon>
        <taxon>Peptostreptococcales</taxon>
        <taxon>Anaerovoracaceae</taxon>
        <taxon>Aminicella</taxon>
    </lineage>
</organism>
<dbReference type="Gene3D" id="1.10.287.110">
    <property type="entry name" value="DnaJ domain"/>
    <property type="match status" value="1"/>
</dbReference>
<dbReference type="GO" id="GO:0006260">
    <property type="term" value="P:DNA replication"/>
    <property type="evidence" value="ECO:0007669"/>
    <property type="project" value="UniProtKB-KW"/>
</dbReference>
<gene>
    <name evidence="3" type="ORF">EV211_10451</name>
</gene>
<feature type="domain" description="J" evidence="2">
    <location>
        <begin position="4"/>
        <end position="76"/>
    </location>
</feature>
<dbReference type="Pfam" id="PF00226">
    <property type="entry name" value="DnaJ"/>
    <property type="match status" value="1"/>
</dbReference>
<evidence type="ECO:0000256" key="1">
    <source>
        <dbReference type="ARBA" id="ARBA00022705"/>
    </source>
</evidence>
<dbReference type="InterPro" id="IPR001623">
    <property type="entry name" value="DnaJ_domain"/>
</dbReference>
<proteinExistence type="predicted"/>
<dbReference type="InterPro" id="IPR050817">
    <property type="entry name" value="DjlA_DnaK_co-chaperone"/>
</dbReference>
<accession>A0A4R6Q957</accession>
<sequence>MVNDPYEILGVKHGASEAEIKSAYRELVKKYHPDKYQGNPLADLAEEKLQEVNEAYDMLTKGSAANYSGPAYGSAGGGYASQRDYGAKAKTYNAVRAALDRNDFYTAEQTLINEADHDAEWFFLSGVLSFKKGFIADGIANVKQALDMDPTNPEYQSIYQQMNNSGSIFRNSSNAQGYDQKGQSAADMLACSMMPLCCCTPC</sequence>
<dbReference type="PANTHER" id="PTHR24074">
    <property type="entry name" value="CO-CHAPERONE PROTEIN DJLA"/>
    <property type="match status" value="1"/>
</dbReference>
<dbReference type="OrthoDB" id="9779889at2"/>
<dbReference type="CDD" id="cd06257">
    <property type="entry name" value="DnaJ"/>
    <property type="match status" value="1"/>
</dbReference>
<dbReference type="PRINTS" id="PR00625">
    <property type="entry name" value="JDOMAIN"/>
</dbReference>
<dbReference type="PROSITE" id="PS50076">
    <property type="entry name" value="DNAJ_2"/>
    <property type="match status" value="1"/>
</dbReference>
<dbReference type="EMBL" id="SNXO01000004">
    <property type="protein sequence ID" value="TDP59118.1"/>
    <property type="molecule type" value="Genomic_DNA"/>
</dbReference>
<reference evidence="3 4" key="1">
    <citation type="submission" date="2019-03" db="EMBL/GenBank/DDBJ databases">
        <title>Genomic Encyclopedia of Type Strains, Phase IV (KMG-IV): sequencing the most valuable type-strain genomes for metagenomic binning, comparative biology and taxonomic classification.</title>
        <authorList>
            <person name="Goeker M."/>
        </authorList>
    </citation>
    <scope>NUCLEOTIDE SEQUENCE [LARGE SCALE GENOMIC DNA]</scope>
    <source>
        <strain evidence="3 4">DSM 28287</strain>
    </source>
</reference>
<dbReference type="RefSeq" id="WP_133527721.1">
    <property type="nucleotide sequence ID" value="NZ_SNXO01000004.1"/>
</dbReference>
<protein>
    <submittedName>
        <fullName evidence="3">Molecular chaperone DnaJ</fullName>
    </submittedName>
</protein>
<dbReference type="SMART" id="SM00271">
    <property type="entry name" value="DnaJ"/>
    <property type="match status" value="1"/>
</dbReference>
<dbReference type="InterPro" id="IPR036869">
    <property type="entry name" value="J_dom_sf"/>
</dbReference>